<organism evidence="9 10">
    <name type="scientific">Roseococcus pinisoli</name>
    <dbReference type="NCBI Taxonomy" id="2835040"/>
    <lineage>
        <taxon>Bacteria</taxon>
        <taxon>Pseudomonadati</taxon>
        <taxon>Pseudomonadota</taxon>
        <taxon>Alphaproteobacteria</taxon>
        <taxon>Acetobacterales</taxon>
        <taxon>Roseomonadaceae</taxon>
        <taxon>Roseococcus</taxon>
    </lineage>
</organism>
<evidence type="ECO:0000256" key="2">
    <source>
        <dbReference type="ARBA" id="ARBA00008072"/>
    </source>
</evidence>
<dbReference type="EC" id="1.1.1.1" evidence="3"/>
<keyword evidence="4 7" id="KW-0479">Metal-binding</keyword>
<evidence type="ECO:0000256" key="1">
    <source>
        <dbReference type="ARBA" id="ARBA00001947"/>
    </source>
</evidence>
<comment type="similarity">
    <text evidence="2 7">Belongs to the zinc-containing alcohol dehydrogenase family.</text>
</comment>
<evidence type="ECO:0000256" key="6">
    <source>
        <dbReference type="ARBA" id="ARBA00023002"/>
    </source>
</evidence>
<keyword evidence="10" id="KW-1185">Reference proteome</keyword>
<dbReference type="PROSITE" id="PS00059">
    <property type="entry name" value="ADH_ZINC"/>
    <property type="match status" value="1"/>
</dbReference>
<evidence type="ECO:0000256" key="7">
    <source>
        <dbReference type="RuleBase" id="RU361277"/>
    </source>
</evidence>
<dbReference type="InterPro" id="IPR013149">
    <property type="entry name" value="ADH-like_C"/>
</dbReference>
<reference evidence="9 10" key="1">
    <citation type="submission" date="2021-05" db="EMBL/GenBank/DDBJ databases">
        <title>Roseococcus sp. XZZS9, whole genome shotgun sequencing project.</title>
        <authorList>
            <person name="Zhao G."/>
            <person name="Shen L."/>
        </authorList>
    </citation>
    <scope>NUCLEOTIDE SEQUENCE [LARGE SCALE GENOMIC DNA]</scope>
    <source>
        <strain evidence="9 10">XZZS9</strain>
    </source>
</reference>
<comment type="caution">
    <text evidence="9">The sequence shown here is derived from an EMBL/GenBank/DDBJ whole genome shotgun (WGS) entry which is preliminary data.</text>
</comment>
<evidence type="ECO:0000256" key="5">
    <source>
        <dbReference type="ARBA" id="ARBA00022833"/>
    </source>
</evidence>
<accession>A0ABS5QEG8</accession>
<dbReference type="Gene3D" id="3.90.180.10">
    <property type="entry name" value="Medium-chain alcohol dehydrogenases, catalytic domain"/>
    <property type="match status" value="1"/>
</dbReference>
<dbReference type="PANTHER" id="PTHR42940:SF8">
    <property type="entry name" value="VACUOLAR PROTEIN SORTING-ASSOCIATED PROTEIN 11"/>
    <property type="match status" value="1"/>
</dbReference>
<dbReference type="InterPro" id="IPR036291">
    <property type="entry name" value="NAD(P)-bd_dom_sf"/>
</dbReference>
<dbReference type="Pfam" id="PF00107">
    <property type="entry name" value="ADH_zinc_N"/>
    <property type="match status" value="1"/>
</dbReference>
<dbReference type="SMART" id="SM00829">
    <property type="entry name" value="PKS_ER"/>
    <property type="match status" value="1"/>
</dbReference>
<dbReference type="SUPFAM" id="SSF50129">
    <property type="entry name" value="GroES-like"/>
    <property type="match status" value="1"/>
</dbReference>
<dbReference type="CDD" id="cd08240">
    <property type="entry name" value="6_hydroxyhexanoate_dh_like"/>
    <property type="match status" value="1"/>
</dbReference>
<keyword evidence="6" id="KW-0560">Oxidoreductase</keyword>
<feature type="domain" description="Enoyl reductase (ER)" evidence="8">
    <location>
        <begin position="11"/>
        <end position="350"/>
    </location>
</feature>
<dbReference type="SUPFAM" id="SSF51735">
    <property type="entry name" value="NAD(P)-binding Rossmann-fold domains"/>
    <property type="match status" value="1"/>
</dbReference>
<dbReference type="PANTHER" id="PTHR42940">
    <property type="entry name" value="ALCOHOL DEHYDROGENASE 1-RELATED"/>
    <property type="match status" value="1"/>
</dbReference>
<dbReference type="InterPro" id="IPR002328">
    <property type="entry name" value="ADH_Zn_CS"/>
</dbReference>
<dbReference type="InterPro" id="IPR013154">
    <property type="entry name" value="ADH-like_N"/>
</dbReference>
<keyword evidence="5 7" id="KW-0862">Zinc</keyword>
<dbReference type="Pfam" id="PF08240">
    <property type="entry name" value="ADH_N"/>
    <property type="match status" value="1"/>
</dbReference>
<dbReference type="EMBL" id="JAHCDA010000002">
    <property type="protein sequence ID" value="MBS7812100.1"/>
    <property type="molecule type" value="Genomic_DNA"/>
</dbReference>
<name>A0ABS5QEG8_9PROT</name>
<evidence type="ECO:0000313" key="9">
    <source>
        <dbReference type="EMBL" id="MBS7812100.1"/>
    </source>
</evidence>
<evidence type="ECO:0000313" key="10">
    <source>
        <dbReference type="Proteomes" id="UP000766336"/>
    </source>
</evidence>
<proteinExistence type="inferred from homology"/>
<sequence>MRAWAITELGKPLQEIELPTPEPEGDEVLLEVTHAGVCHSDLHIWEGGYDLGSRGRLSMADRGMKLPLALGHEIVGRVVKWGAGAQGRGLEKGQVRLVYPWVGCGACPRCRRDEENLCTAKARALGVYQNGGYATHVLASHWKHLIPIEGIDPSLAATYACSGVTVYSAINKVMPMEPDEFIVIVGAGGLGLNAIAILKALGHRAICVVDIDEAKLAAAREQGATETVLAGKETAKGIVEACGGPVMAIIDLVNGSQSALSAFDALGRGGKLVQVGLFGGELNLPLPLMAIRALTIQGSYVGNLKELRALIEIAKKGKIPGIPITHEKFENADAALNRLRDGKVTGRTILVAA</sequence>
<dbReference type="InterPro" id="IPR011032">
    <property type="entry name" value="GroES-like_sf"/>
</dbReference>
<gene>
    <name evidence="9" type="ORF">KHU32_14200</name>
</gene>
<dbReference type="Proteomes" id="UP000766336">
    <property type="component" value="Unassembled WGS sequence"/>
</dbReference>
<evidence type="ECO:0000256" key="3">
    <source>
        <dbReference type="ARBA" id="ARBA00013190"/>
    </source>
</evidence>
<dbReference type="InterPro" id="IPR020843">
    <property type="entry name" value="ER"/>
</dbReference>
<evidence type="ECO:0000256" key="4">
    <source>
        <dbReference type="ARBA" id="ARBA00022723"/>
    </source>
</evidence>
<protein>
    <recommendedName>
        <fullName evidence="3">alcohol dehydrogenase</fullName>
        <ecNumber evidence="3">1.1.1.1</ecNumber>
    </recommendedName>
</protein>
<comment type="cofactor">
    <cofactor evidence="1 7">
        <name>Zn(2+)</name>
        <dbReference type="ChEBI" id="CHEBI:29105"/>
    </cofactor>
</comment>
<dbReference type="Gene3D" id="3.40.50.720">
    <property type="entry name" value="NAD(P)-binding Rossmann-like Domain"/>
    <property type="match status" value="1"/>
</dbReference>
<evidence type="ECO:0000259" key="8">
    <source>
        <dbReference type="SMART" id="SM00829"/>
    </source>
</evidence>
<dbReference type="RefSeq" id="WP_213670735.1">
    <property type="nucleotide sequence ID" value="NZ_JAHCDA010000002.1"/>
</dbReference>